<evidence type="ECO:0000313" key="2">
    <source>
        <dbReference type="EMBL" id="CAB5229884.1"/>
    </source>
</evidence>
<dbReference type="InterPro" id="IPR057696">
    <property type="entry name" value="DUF7936"/>
</dbReference>
<feature type="domain" description="DUF7936" evidence="1">
    <location>
        <begin position="2"/>
        <end position="108"/>
    </location>
</feature>
<dbReference type="Pfam" id="PF25590">
    <property type="entry name" value="DUF7936"/>
    <property type="match status" value="1"/>
</dbReference>
<evidence type="ECO:0000259" key="1">
    <source>
        <dbReference type="Pfam" id="PF25590"/>
    </source>
</evidence>
<organism evidence="2">
    <name type="scientific">uncultured Caudovirales phage</name>
    <dbReference type="NCBI Taxonomy" id="2100421"/>
    <lineage>
        <taxon>Viruses</taxon>
        <taxon>Duplodnaviria</taxon>
        <taxon>Heunggongvirae</taxon>
        <taxon>Uroviricota</taxon>
        <taxon>Caudoviricetes</taxon>
        <taxon>Peduoviridae</taxon>
        <taxon>Maltschvirus</taxon>
        <taxon>Maltschvirus maltsch</taxon>
    </lineage>
</organism>
<gene>
    <name evidence="2" type="ORF">UFOVP1562_22</name>
</gene>
<sequence>MSTTFKWTVGNLKCMPQAEGQVNVVTEVHWTCVGEKKHDGKTYLESVYNVCQVNYRGGDFTPFADLTQDEVISWVWASGVDKDAAEESINQRIALNINPPIISPPLPWSAQ</sequence>
<reference evidence="2" key="1">
    <citation type="submission" date="2020-05" db="EMBL/GenBank/DDBJ databases">
        <authorList>
            <person name="Chiriac C."/>
            <person name="Salcher M."/>
            <person name="Ghai R."/>
            <person name="Kavagutti S V."/>
        </authorList>
    </citation>
    <scope>NUCLEOTIDE SEQUENCE</scope>
</reference>
<dbReference type="EMBL" id="LR798411">
    <property type="protein sequence ID" value="CAB5229884.1"/>
    <property type="molecule type" value="Genomic_DNA"/>
</dbReference>
<name>A0A6J7XG39_9CAUD</name>
<accession>A0A6J7XG39</accession>
<proteinExistence type="predicted"/>
<protein>
    <recommendedName>
        <fullName evidence="1">DUF7936 domain-containing protein</fullName>
    </recommendedName>
</protein>